<gene>
    <name evidence="3" type="ORF">BAOM_2186</name>
</gene>
<comment type="similarity">
    <text evidence="1">Belongs to the ATP-dependent AMP-binding enzyme family.</text>
</comment>
<dbReference type="InterPro" id="IPR042099">
    <property type="entry name" value="ANL_N_sf"/>
</dbReference>
<evidence type="ECO:0000256" key="2">
    <source>
        <dbReference type="ARBA" id="ARBA00022598"/>
    </source>
</evidence>
<dbReference type="Pfam" id="PF00501">
    <property type="entry name" value="AMP-binding"/>
    <property type="match status" value="1"/>
</dbReference>
<reference evidence="3 4" key="1">
    <citation type="submission" date="2018-01" db="EMBL/GenBank/DDBJ databases">
        <title>Bacillus asahii Genome sequencing and assembly.</title>
        <authorList>
            <person name="Jiang H."/>
            <person name="Feng Y."/>
            <person name="Zhao F."/>
            <person name="Lin X."/>
        </authorList>
    </citation>
    <scope>NUCLEOTIDE SEQUENCE [LARGE SCALE GENOMIC DNA]</scope>
    <source>
        <strain evidence="3 4">OM18</strain>
    </source>
</reference>
<dbReference type="SUPFAM" id="SSF56801">
    <property type="entry name" value="Acetyl-CoA synthetase-like"/>
    <property type="match status" value="1"/>
</dbReference>
<dbReference type="InterPro" id="IPR045851">
    <property type="entry name" value="AMP-bd_C_sf"/>
</dbReference>
<name>A0A3Q9RMB1_9BACI</name>
<dbReference type="Pfam" id="PF13193">
    <property type="entry name" value="AMP-binding_C"/>
    <property type="match status" value="1"/>
</dbReference>
<dbReference type="CDD" id="cd05936">
    <property type="entry name" value="FC-FACS_FadD_like"/>
    <property type="match status" value="1"/>
</dbReference>
<keyword evidence="2" id="KW-0436">Ligase</keyword>
<dbReference type="Proteomes" id="UP000283095">
    <property type="component" value="Chromosome"/>
</dbReference>
<dbReference type="GO" id="GO:0016878">
    <property type="term" value="F:acid-thiol ligase activity"/>
    <property type="evidence" value="ECO:0007669"/>
    <property type="project" value="UniProtKB-ARBA"/>
</dbReference>
<evidence type="ECO:0000313" key="3">
    <source>
        <dbReference type="EMBL" id="AZV42795.1"/>
    </source>
</evidence>
<dbReference type="FunFam" id="3.30.300.30:FF:000008">
    <property type="entry name" value="2,3-dihydroxybenzoate-AMP ligase"/>
    <property type="match status" value="1"/>
</dbReference>
<dbReference type="PANTHER" id="PTHR43767:SF1">
    <property type="entry name" value="NONRIBOSOMAL PEPTIDE SYNTHASE PES1 (EUROFUNG)-RELATED"/>
    <property type="match status" value="1"/>
</dbReference>
<dbReference type="EMBL" id="CP026095">
    <property type="protein sequence ID" value="AZV42795.1"/>
    <property type="molecule type" value="Genomic_DNA"/>
</dbReference>
<dbReference type="KEGG" id="pasa:BAOM_2186"/>
<accession>A0A3Q9RMB1</accession>
<dbReference type="RefSeq" id="WP_252283399.1">
    <property type="nucleotide sequence ID" value="NZ_CP026095.1"/>
</dbReference>
<dbReference type="InterPro" id="IPR020845">
    <property type="entry name" value="AMP-binding_CS"/>
</dbReference>
<evidence type="ECO:0000256" key="1">
    <source>
        <dbReference type="ARBA" id="ARBA00006432"/>
    </source>
</evidence>
<organism evidence="3 4">
    <name type="scientific">Peribacillus asahii</name>
    <dbReference type="NCBI Taxonomy" id="228899"/>
    <lineage>
        <taxon>Bacteria</taxon>
        <taxon>Bacillati</taxon>
        <taxon>Bacillota</taxon>
        <taxon>Bacilli</taxon>
        <taxon>Bacillales</taxon>
        <taxon>Bacillaceae</taxon>
        <taxon>Peribacillus</taxon>
    </lineage>
</organism>
<dbReference type="AlphaFoldDB" id="A0A3Q9RMB1"/>
<protein>
    <submittedName>
        <fullName evidence="3">AMP-dependent synthetase</fullName>
    </submittedName>
</protein>
<dbReference type="InterPro" id="IPR000873">
    <property type="entry name" value="AMP-dep_synth/lig_dom"/>
</dbReference>
<dbReference type="Gene3D" id="3.40.50.12780">
    <property type="entry name" value="N-terminal domain of ligase-like"/>
    <property type="match status" value="1"/>
</dbReference>
<dbReference type="InterPro" id="IPR050237">
    <property type="entry name" value="ATP-dep_AMP-bd_enzyme"/>
</dbReference>
<dbReference type="PANTHER" id="PTHR43767">
    <property type="entry name" value="LONG-CHAIN-FATTY-ACID--COA LIGASE"/>
    <property type="match status" value="1"/>
</dbReference>
<dbReference type="PROSITE" id="PS00455">
    <property type="entry name" value="AMP_BINDING"/>
    <property type="match status" value="1"/>
</dbReference>
<proteinExistence type="inferred from homology"/>
<evidence type="ECO:0000313" key="4">
    <source>
        <dbReference type="Proteomes" id="UP000283095"/>
    </source>
</evidence>
<sequence>MINLDNFSVLSLYEMLEQTAVKYPNQVAVIDGEIKLSYSELKETIDAFASVLYEKGVQKGDRIGLMLPNGIHYMISYYATQRLGGIVVQVNPLYQTSELQYMLDDAKPKLFICGRNQAEKLEKIEDFKNVHVIFTKDESNKDQILLKGKNCTLPPLNINPKEDVAVLQYTGGTTGRSKGVMLTHFNIISNIHQSGSVVSSVMKEGEERILGVAPLTHAMAMTNMNYTVRFAATYIIVEKFEVTKVLQTISQYKPTMMLGSPTMYIALLNHPNLGKNDLSCFKICISGSAPLPVEVLKELERKSGAHIFEGYGLSEATTSTHRTPVDGERKIGSVGIPVPLTESKIVDIETGTKELATGERGELIVKGPQVMKGYWNKSVETALTIRDGWLYTGDIAVRDKDGYYFIVGRKKDMVIAGGLNIYPTEVEEMLYQHPAIAEACVFGVPDAYLGEKLLAIVILKQGENISEQELLSWCEGRIARYKIPRAIEFREALPKTIVGKILRRRLVEEYKEKLNQL</sequence>
<dbReference type="Gene3D" id="3.30.300.30">
    <property type="match status" value="1"/>
</dbReference>
<dbReference type="InterPro" id="IPR025110">
    <property type="entry name" value="AMP-bd_C"/>
</dbReference>